<accession>A0ACB7RMD4</accession>
<evidence type="ECO:0000313" key="2">
    <source>
        <dbReference type="Proteomes" id="UP000821845"/>
    </source>
</evidence>
<name>A0ACB7RMD4_HYAAI</name>
<gene>
    <name evidence="1" type="ORF">HPB50_020763</name>
</gene>
<comment type="caution">
    <text evidence="1">The sequence shown here is derived from an EMBL/GenBank/DDBJ whole genome shotgun (WGS) entry which is preliminary data.</text>
</comment>
<evidence type="ECO:0000313" key="1">
    <source>
        <dbReference type="EMBL" id="KAH6923039.1"/>
    </source>
</evidence>
<sequence length="338" mass="36270">MDVQTEGEDTDPAVYKPSEWTPIIRAYKGGQPRPETQVVPSRSVPVSAKPTASAVGAPADAASASLKPTYRAQQKHLRVARAVALRGKQLPLLPSGTIRVVFRPRGGLALNGAMAQPLLRALQVAAAGRDLGELHLRIHPTNNTFTVATYHETTALHLVQLKEVVLQKTSYPVAAYIAPPPAAVAKKNSTTSQDSEMKALREEVSQLRAALSTPTLPPVSQPPSLLTPSDQPPQKKRRPDESPAQPVDMEAKFQDLAQNLEAKFTERITAQVTAKCQIMIEATITRIMESVVSSIMTKVEERLAHLTIGLSSASPPAAKSPTPLLRPSTLQHGSSDGP</sequence>
<protein>
    <submittedName>
        <fullName evidence="1">Uncharacterized protein</fullName>
    </submittedName>
</protein>
<organism evidence="1 2">
    <name type="scientific">Hyalomma asiaticum</name>
    <name type="common">Tick</name>
    <dbReference type="NCBI Taxonomy" id="266040"/>
    <lineage>
        <taxon>Eukaryota</taxon>
        <taxon>Metazoa</taxon>
        <taxon>Ecdysozoa</taxon>
        <taxon>Arthropoda</taxon>
        <taxon>Chelicerata</taxon>
        <taxon>Arachnida</taxon>
        <taxon>Acari</taxon>
        <taxon>Parasitiformes</taxon>
        <taxon>Ixodida</taxon>
        <taxon>Ixodoidea</taxon>
        <taxon>Ixodidae</taxon>
        <taxon>Hyalomminae</taxon>
        <taxon>Hyalomma</taxon>
    </lineage>
</organism>
<reference evidence="1" key="1">
    <citation type="submission" date="2020-05" db="EMBL/GenBank/DDBJ databases">
        <title>Large-scale comparative analyses of tick genomes elucidate their genetic diversity and vector capacities.</title>
        <authorList>
            <person name="Jia N."/>
            <person name="Wang J."/>
            <person name="Shi W."/>
            <person name="Du L."/>
            <person name="Sun Y."/>
            <person name="Zhan W."/>
            <person name="Jiang J."/>
            <person name="Wang Q."/>
            <person name="Zhang B."/>
            <person name="Ji P."/>
            <person name="Sakyi L.B."/>
            <person name="Cui X."/>
            <person name="Yuan T."/>
            <person name="Jiang B."/>
            <person name="Yang W."/>
            <person name="Lam T.T.-Y."/>
            <person name="Chang Q."/>
            <person name="Ding S."/>
            <person name="Wang X."/>
            <person name="Zhu J."/>
            <person name="Ruan X."/>
            <person name="Zhao L."/>
            <person name="Wei J."/>
            <person name="Que T."/>
            <person name="Du C."/>
            <person name="Cheng J."/>
            <person name="Dai P."/>
            <person name="Han X."/>
            <person name="Huang E."/>
            <person name="Gao Y."/>
            <person name="Liu J."/>
            <person name="Shao H."/>
            <person name="Ye R."/>
            <person name="Li L."/>
            <person name="Wei W."/>
            <person name="Wang X."/>
            <person name="Wang C."/>
            <person name="Yang T."/>
            <person name="Huo Q."/>
            <person name="Li W."/>
            <person name="Guo W."/>
            <person name="Chen H."/>
            <person name="Zhou L."/>
            <person name="Ni X."/>
            <person name="Tian J."/>
            <person name="Zhou Y."/>
            <person name="Sheng Y."/>
            <person name="Liu T."/>
            <person name="Pan Y."/>
            <person name="Xia L."/>
            <person name="Li J."/>
            <person name="Zhao F."/>
            <person name="Cao W."/>
        </authorList>
    </citation>
    <scope>NUCLEOTIDE SEQUENCE</scope>
    <source>
        <strain evidence="1">Hyas-2018</strain>
    </source>
</reference>
<dbReference type="EMBL" id="CM023489">
    <property type="protein sequence ID" value="KAH6923039.1"/>
    <property type="molecule type" value="Genomic_DNA"/>
</dbReference>
<dbReference type="Proteomes" id="UP000821845">
    <property type="component" value="Chromosome 9"/>
</dbReference>
<proteinExistence type="predicted"/>
<keyword evidence="2" id="KW-1185">Reference proteome</keyword>